<organism evidence="1 2">
    <name type="scientific">Novipirellula galeiformis</name>
    <dbReference type="NCBI Taxonomy" id="2528004"/>
    <lineage>
        <taxon>Bacteria</taxon>
        <taxon>Pseudomonadati</taxon>
        <taxon>Planctomycetota</taxon>
        <taxon>Planctomycetia</taxon>
        <taxon>Pirellulales</taxon>
        <taxon>Pirellulaceae</taxon>
        <taxon>Novipirellula</taxon>
    </lineage>
</organism>
<comment type="caution">
    <text evidence="1">The sequence shown here is derived from an EMBL/GenBank/DDBJ whole genome shotgun (WGS) entry which is preliminary data.</text>
</comment>
<accession>A0A5C6CLT9</accession>
<evidence type="ECO:0000313" key="1">
    <source>
        <dbReference type="EMBL" id="TWU25035.1"/>
    </source>
</evidence>
<dbReference type="Proteomes" id="UP000316304">
    <property type="component" value="Unassembled WGS sequence"/>
</dbReference>
<name>A0A5C6CLT9_9BACT</name>
<evidence type="ECO:0000313" key="2">
    <source>
        <dbReference type="Proteomes" id="UP000316304"/>
    </source>
</evidence>
<protein>
    <submittedName>
        <fullName evidence="1">Uncharacterized protein</fullName>
    </submittedName>
</protein>
<reference evidence="1 2" key="1">
    <citation type="submission" date="2019-02" db="EMBL/GenBank/DDBJ databases">
        <title>Deep-cultivation of Planctomycetes and their phenomic and genomic characterization uncovers novel biology.</title>
        <authorList>
            <person name="Wiegand S."/>
            <person name="Jogler M."/>
            <person name="Boedeker C."/>
            <person name="Pinto D."/>
            <person name="Vollmers J."/>
            <person name="Rivas-Marin E."/>
            <person name="Kohn T."/>
            <person name="Peeters S.H."/>
            <person name="Heuer A."/>
            <person name="Rast P."/>
            <person name="Oberbeckmann S."/>
            <person name="Bunk B."/>
            <person name="Jeske O."/>
            <person name="Meyerdierks A."/>
            <person name="Storesund J.E."/>
            <person name="Kallscheuer N."/>
            <person name="Luecker S."/>
            <person name="Lage O.M."/>
            <person name="Pohl T."/>
            <person name="Merkel B.J."/>
            <person name="Hornburger P."/>
            <person name="Mueller R.-W."/>
            <person name="Bruemmer F."/>
            <person name="Labrenz M."/>
            <person name="Spormann A.M."/>
            <person name="Op Den Camp H."/>
            <person name="Overmann J."/>
            <person name="Amann R."/>
            <person name="Jetten M.S.M."/>
            <person name="Mascher T."/>
            <person name="Medema M.H."/>
            <person name="Devos D.P."/>
            <person name="Kaster A.-K."/>
            <person name="Ovreas L."/>
            <person name="Rohde M."/>
            <person name="Galperin M.Y."/>
            <person name="Jogler C."/>
        </authorList>
    </citation>
    <scope>NUCLEOTIDE SEQUENCE [LARGE SCALE GENOMIC DNA]</scope>
    <source>
        <strain evidence="1 2">Pla52o</strain>
    </source>
</reference>
<proteinExistence type="predicted"/>
<dbReference type="AlphaFoldDB" id="A0A5C6CLT9"/>
<keyword evidence="2" id="KW-1185">Reference proteome</keyword>
<dbReference type="EMBL" id="SJPT01000002">
    <property type="protein sequence ID" value="TWU25035.1"/>
    <property type="molecule type" value="Genomic_DNA"/>
</dbReference>
<sequence length="50" mass="5486">MGWATFDIDVLYPARTTGPVSKHPTVLPSVFDVAFCLMFRTKLLCGVGLL</sequence>
<gene>
    <name evidence="1" type="ORF">Pla52o_13320</name>
</gene>